<dbReference type="PRINTS" id="PR00315">
    <property type="entry name" value="ELONGATNFCT"/>
</dbReference>
<dbReference type="GO" id="GO:0019843">
    <property type="term" value="F:rRNA binding"/>
    <property type="evidence" value="ECO:0007669"/>
    <property type="project" value="UniProtKB-KW"/>
</dbReference>
<dbReference type="InterPro" id="IPR000640">
    <property type="entry name" value="EFG_V-like"/>
</dbReference>
<dbReference type="InterPro" id="IPR006298">
    <property type="entry name" value="BipA"/>
</dbReference>
<dbReference type="Pfam" id="PF00679">
    <property type="entry name" value="EFG_C"/>
    <property type="match status" value="1"/>
</dbReference>
<dbReference type="InterPro" id="IPR004161">
    <property type="entry name" value="EFTu-like_2"/>
</dbReference>
<organism evidence="5 6">
    <name type="scientific">Protaetiibacter intestinalis</name>
    <dbReference type="NCBI Taxonomy" id="2419774"/>
    <lineage>
        <taxon>Bacteria</taxon>
        <taxon>Bacillati</taxon>
        <taxon>Actinomycetota</taxon>
        <taxon>Actinomycetes</taxon>
        <taxon>Micrococcales</taxon>
        <taxon>Microbacteriaceae</taxon>
        <taxon>Protaetiibacter</taxon>
    </lineage>
</organism>
<evidence type="ECO:0000259" key="4">
    <source>
        <dbReference type="PROSITE" id="PS51722"/>
    </source>
</evidence>
<dbReference type="CDD" id="cd01891">
    <property type="entry name" value="TypA_BipA"/>
    <property type="match status" value="1"/>
</dbReference>
<dbReference type="Pfam" id="PF21018">
    <property type="entry name" value="BipA_C"/>
    <property type="match status" value="1"/>
</dbReference>
<keyword evidence="3" id="KW-0820">tRNA-binding</keyword>
<dbReference type="InterPro" id="IPR047042">
    <property type="entry name" value="BipA_II"/>
</dbReference>
<dbReference type="RefSeq" id="WP_120762836.1">
    <property type="nucleotide sequence ID" value="NZ_CP032630.1"/>
</dbReference>
<dbReference type="GO" id="GO:0000049">
    <property type="term" value="F:tRNA binding"/>
    <property type="evidence" value="ECO:0007669"/>
    <property type="project" value="UniProtKB-KW"/>
</dbReference>
<dbReference type="PANTHER" id="PTHR42908:SF8">
    <property type="entry name" value="TR-TYPE G DOMAIN-CONTAINING PROTEIN"/>
    <property type="match status" value="1"/>
</dbReference>
<dbReference type="AlphaFoldDB" id="A0A387BC63"/>
<feature type="domain" description="Tr-type G" evidence="4">
    <location>
        <begin position="7"/>
        <end position="224"/>
    </location>
</feature>
<dbReference type="GO" id="GO:0005829">
    <property type="term" value="C:cytosol"/>
    <property type="evidence" value="ECO:0007669"/>
    <property type="project" value="TreeGrafter"/>
</dbReference>
<dbReference type="InterPro" id="IPR009000">
    <property type="entry name" value="Transl_B-barrel_sf"/>
</dbReference>
<feature type="binding site" evidence="3">
    <location>
        <begin position="139"/>
        <end position="142"/>
    </location>
    <ligand>
        <name>GTP</name>
        <dbReference type="ChEBI" id="CHEBI:37565"/>
    </ligand>
</feature>
<evidence type="ECO:0000256" key="2">
    <source>
        <dbReference type="ARBA" id="ARBA00023134"/>
    </source>
</evidence>
<sequence>MPIAHRSDLRNVAIVAHVDHGKTTLVDAMLRQTGSFGSHEHVEERAMDSNDLEREKGITILAKNTAITYSGLHATDGPVTINVIDTPGHADFGGEVERGLSMVDGVVLLVDASEGPLPQTRFVLRKALEAKLPVILAVNKTDRPDARIEEVVEESHDLLLGLASDLHDDMPDLDVDSLLELPVIYASGRNGAASWNQPADGELPDNDDLEPLFDAILKHVPAPTYDDEAPLQAWVTNLDSSPFLGRIALLRVFAGQIKKGQTVAWVRNDGTHSNVRITELLKTRALDRYPAEEAHAGDIVAVAGIEDITIGETIADPDDIRPLPAIEVDEPAISMTIGTNTSPIVGKVKGHKLTARMVKDRLDRELIGNVSIRVVDIGRPDAWEVQGRGELALAILVENMRREGFELTVGKPQVVTRQVDGKVHEPFEHLTIDAPEEHLGAITQLLAARKGRMEGMTNHGTGWVRMEFIVPSRGLIGFRTEFLTITRGTGIANALSHGYEPWAGTITTRVNGSIVADRAGVVTPNAIVALQERMSFFVKPTQEVYEGMVIGENSRADDMDVNITKEKQLTNIRSSTSDNFEKMTPSRELTLEECLEFAREDECVEVTPEIVRIRKVVLDQTERARTASRLKRQNANA</sequence>
<dbReference type="PANTHER" id="PTHR42908">
    <property type="entry name" value="TRANSLATION ELONGATION FACTOR-RELATED"/>
    <property type="match status" value="1"/>
</dbReference>
<dbReference type="CDD" id="cd03710">
    <property type="entry name" value="BipA_TypA_C"/>
    <property type="match status" value="1"/>
</dbReference>
<dbReference type="Gene3D" id="3.40.50.300">
    <property type="entry name" value="P-loop containing nucleotide triphosphate hydrolases"/>
    <property type="match status" value="1"/>
</dbReference>
<reference evidence="6" key="1">
    <citation type="submission" date="2018-09" db="EMBL/GenBank/DDBJ databases">
        <title>Genome sequencing of strain 2DFWR-13.</title>
        <authorList>
            <person name="Heo J."/>
            <person name="Kim S.-J."/>
            <person name="Kwon S.-W."/>
        </authorList>
    </citation>
    <scope>NUCLEOTIDE SEQUENCE [LARGE SCALE GENOMIC DNA]</scope>
    <source>
        <strain evidence="6">2DFWR-13</strain>
    </source>
</reference>
<dbReference type="GO" id="GO:0043022">
    <property type="term" value="F:ribosome binding"/>
    <property type="evidence" value="ECO:0007669"/>
    <property type="project" value="UniProtKB-UniRule"/>
</dbReference>
<keyword evidence="3" id="KW-0699">rRNA-binding</keyword>
<keyword evidence="3" id="KW-0690">Ribosome biogenesis</keyword>
<evidence type="ECO:0000313" key="6">
    <source>
        <dbReference type="Proteomes" id="UP000278886"/>
    </source>
</evidence>
<keyword evidence="2 3" id="KW-0342">GTP-binding</keyword>
<dbReference type="GO" id="GO:0003924">
    <property type="term" value="F:GTPase activity"/>
    <property type="evidence" value="ECO:0007669"/>
    <property type="project" value="UniProtKB-UniRule"/>
</dbReference>
<dbReference type="CDD" id="cd03691">
    <property type="entry name" value="BipA_TypA_II"/>
    <property type="match status" value="1"/>
</dbReference>
<dbReference type="InterPro" id="IPR035651">
    <property type="entry name" value="BipA_V"/>
</dbReference>
<accession>A0A387BC63</accession>
<dbReference type="InterPro" id="IPR047041">
    <property type="entry name" value="BipA_GTP-bd_dom"/>
</dbReference>
<dbReference type="EC" id="3.6.5.-" evidence="3"/>
<dbReference type="InterPro" id="IPR048876">
    <property type="entry name" value="BipA_C"/>
</dbReference>
<keyword evidence="3" id="KW-0378">Hydrolase</keyword>
<dbReference type="NCBIfam" id="TIGR00231">
    <property type="entry name" value="small_GTP"/>
    <property type="match status" value="1"/>
</dbReference>
<dbReference type="InterPro" id="IPR000795">
    <property type="entry name" value="T_Tr_GTP-bd_dom"/>
</dbReference>
<dbReference type="PROSITE" id="PS51722">
    <property type="entry name" value="G_TR_2"/>
    <property type="match status" value="1"/>
</dbReference>
<dbReference type="NCBIfam" id="TIGR01394">
    <property type="entry name" value="TypA_BipA"/>
    <property type="match status" value="1"/>
</dbReference>
<dbReference type="GO" id="GO:1990904">
    <property type="term" value="C:ribonucleoprotein complex"/>
    <property type="evidence" value="ECO:0007669"/>
    <property type="project" value="TreeGrafter"/>
</dbReference>
<comment type="similarity">
    <text evidence="3">Belongs to the TRAFAC class translation factor GTPase superfamily. Classic translation factor GTPase family. BipA subfamily.</text>
</comment>
<dbReference type="PROSITE" id="PS00301">
    <property type="entry name" value="G_TR_1"/>
    <property type="match status" value="1"/>
</dbReference>
<evidence type="ECO:0000256" key="1">
    <source>
        <dbReference type="ARBA" id="ARBA00022741"/>
    </source>
</evidence>
<dbReference type="Gene3D" id="3.30.70.870">
    <property type="entry name" value="Elongation Factor G (Translational Gtpase), domain 3"/>
    <property type="match status" value="1"/>
</dbReference>
<evidence type="ECO:0000256" key="3">
    <source>
        <dbReference type="HAMAP-Rule" id="MF_00849"/>
    </source>
</evidence>
<feature type="binding site" evidence="3">
    <location>
        <begin position="19"/>
        <end position="24"/>
    </location>
    <ligand>
        <name>GTP</name>
        <dbReference type="ChEBI" id="CHEBI:37565"/>
    </ligand>
</feature>
<dbReference type="FunFam" id="3.30.70.240:FF:000002">
    <property type="entry name" value="GTP-binding protein TypA"/>
    <property type="match status" value="1"/>
</dbReference>
<proteinExistence type="inferred from homology"/>
<dbReference type="Pfam" id="PF03144">
    <property type="entry name" value="GTP_EFTU_D2"/>
    <property type="match status" value="1"/>
</dbReference>
<keyword evidence="6" id="KW-1185">Reference proteome</keyword>
<dbReference type="EMBL" id="CP032630">
    <property type="protein sequence ID" value="AYF98489.1"/>
    <property type="molecule type" value="Genomic_DNA"/>
</dbReference>
<comment type="subunit">
    <text evidence="3">Monomer.</text>
</comment>
<dbReference type="Gene3D" id="2.40.50.250">
    <property type="entry name" value="bipa protein"/>
    <property type="match status" value="1"/>
</dbReference>
<gene>
    <name evidence="5" type="primary">typA</name>
    <name evidence="3" type="synonym">bipA</name>
    <name evidence="5" type="ORF">D7I47_09620</name>
</gene>
<name>A0A387BC63_9MICO</name>
<dbReference type="Proteomes" id="UP000278886">
    <property type="component" value="Chromosome"/>
</dbReference>
<dbReference type="SUPFAM" id="SSF50447">
    <property type="entry name" value="Translation proteins"/>
    <property type="match status" value="1"/>
</dbReference>
<dbReference type="SUPFAM" id="SSF52540">
    <property type="entry name" value="P-loop containing nucleoside triphosphate hydrolases"/>
    <property type="match status" value="1"/>
</dbReference>
<dbReference type="InterPro" id="IPR027417">
    <property type="entry name" value="P-loop_NTPase"/>
</dbReference>
<dbReference type="InterPro" id="IPR031157">
    <property type="entry name" value="G_TR_CS"/>
</dbReference>
<dbReference type="InterPro" id="IPR035647">
    <property type="entry name" value="EFG_III/V"/>
</dbReference>
<dbReference type="Pfam" id="PF00009">
    <property type="entry name" value="GTP_EFTU"/>
    <property type="match status" value="1"/>
</dbReference>
<comment type="subcellular location">
    <subcellularLocation>
        <location evidence="3">Cytoplasm</location>
    </subcellularLocation>
    <text evidence="3">Binds to ribosomes.</text>
</comment>
<keyword evidence="3" id="KW-0694">RNA-binding</keyword>
<dbReference type="InterPro" id="IPR042116">
    <property type="entry name" value="TypA/BipA_C"/>
</dbReference>
<keyword evidence="1 3" id="KW-0547">Nucleotide-binding</keyword>
<dbReference type="KEGG" id="lyd:D7I47_09620"/>
<comment type="function">
    <text evidence="3">A 50S ribosomal subunit assembly protein with GTPase activity, required for 50S subunit assembly at low temperatures, may also play a role in translation. Binds GTP and analogs. Binds the 70S ribosome between the 30S and 50S subunits, in a similar position as ribosome-bound EF-G; it contacts a number of ribosomal proteins, both rRNAs and the A-site tRNA.</text>
</comment>
<comment type="catalytic activity">
    <reaction evidence="3">
        <text>GTP + H2O = GDP + phosphate + H(+)</text>
        <dbReference type="Rhea" id="RHEA:19669"/>
        <dbReference type="ChEBI" id="CHEBI:15377"/>
        <dbReference type="ChEBI" id="CHEBI:15378"/>
        <dbReference type="ChEBI" id="CHEBI:37565"/>
        <dbReference type="ChEBI" id="CHEBI:43474"/>
        <dbReference type="ChEBI" id="CHEBI:58189"/>
    </reaction>
</comment>
<dbReference type="GO" id="GO:0005525">
    <property type="term" value="F:GTP binding"/>
    <property type="evidence" value="ECO:0007669"/>
    <property type="project" value="UniProtKB-UniRule"/>
</dbReference>
<dbReference type="GO" id="GO:0000027">
    <property type="term" value="P:ribosomal large subunit assembly"/>
    <property type="evidence" value="ECO:0007669"/>
    <property type="project" value="UniProtKB-UniRule"/>
</dbReference>
<evidence type="ECO:0000313" key="5">
    <source>
        <dbReference type="EMBL" id="AYF98489.1"/>
    </source>
</evidence>
<dbReference type="FunFam" id="2.40.50.250:FF:000001">
    <property type="entry name" value="GTP-binding protein TypA"/>
    <property type="match status" value="1"/>
</dbReference>
<dbReference type="OrthoDB" id="9801472at2"/>
<dbReference type="InterPro" id="IPR005225">
    <property type="entry name" value="Small_GTP-bd"/>
</dbReference>
<dbReference type="SUPFAM" id="SSF54980">
    <property type="entry name" value="EF-G C-terminal domain-like"/>
    <property type="match status" value="2"/>
</dbReference>
<keyword evidence="3" id="KW-0963">Cytoplasm</keyword>
<dbReference type="Gene3D" id="3.30.70.240">
    <property type="match status" value="1"/>
</dbReference>
<dbReference type="FunFam" id="3.30.70.870:FF:000003">
    <property type="entry name" value="GTP-binding protein TypA"/>
    <property type="match status" value="1"/>
</dbReference>
<protein>
    <recommendedName>
        <fullName evidence="3">Large ribosomal subunit assembly factor BipA</fullName>
        <ecNumber evidence="3">3.6.5.-</ecNumber>
    </recommendedName>
    <alternativeName>
        <fullName evidence="3">GTP-binding protein BipA</fullName>
    </alternativeName>
</protein>
<dbReference type="SMART" id="SM00838">
    <property type="entry name" value="EFG_C"/>
    <property type="match status" value="1"/>
</dbReference>
<dbReference type="Gene3D" id="2.40.30.10">
    <property type="entry name" value="Translation factors"/>
    <property type="match status" value="1"/>
</dbReference>
<dbReference type="HAMAP" id="MF_00849">
    <property type="entry name" value="BipA"/>
    <property type="match status" value="1"/>
</dbReference>